<feature type="compositionally biased region" description="Basic and acidic residues" evidence="1">
    <location>
        <begin position="70"/>
        <end position="82"/>
    </location>
</feature>
<feature type="region of interest" description="Disordered" evidence="1">
    <location>
        <begin position="59"/>
        <end position="82"/>
    </location>
</feature>
<sequence length="254" mass="27632">MHPPDLKLMETENGRCNRGASYSVKGKEIGNNISEVTGSQGIVDEDLVLLRHVEALEASYGGDSGTTKPVNEKSTDNQHRGESVEVGCVVIPGSDNLPQQTCNERDKGMSYGDDMVVDRGKSKDNAKAACVGVVEEKGNSNKVDIQETCQEIVVDRGKSKGDATEAGFRVMVVEKEKVKGDDNGEDEDDDFEYDFNWWHDYVRNDCVTDDDKDDNGGPVIGGSGGESAPNGHHSSGMRGQRAQGFRRPEGYRGR</sequence>
<dbReference type="Proteomes" id="UP000886595">
    <property type="component" value="Unassembled WGS sequence"/>
</dbReference>
<feature type="region of interest" description="Disordered" evidence="1">
    <location>
        <begin position="206"/>
        <end position="254"/>
    </location>
</feature>
<evidence type="ECO:0000256" key="1">
    <source>
        <dbReference type="SAM" id="MobiDB-lite"/>
    </source>
</evidence>
<organism evidence="2 3">
    <name type="scientific">Brassica carinata</name>
    <name type="common">Ethiopian mustard</name>
    <name type="synonym">Abyssinian cabbage</name>
    <dbReference type="NCBI Taxonomy" id="52824"/>
    <lineage>
        <taxon>Eukaryota</taxon>
        <taxon>Viridiplantae</taxon>
        <taxon>Streptophyta</taxon>
        <taxon>Embryophyta</taxon>
        <taxon>Tracheophyta</taxon>
        <taxon>Spermatophyta</taxon>
        <taxon>Magnoliopsida</taxon>
        <taxon>eudicotyledons</taxon>
        <taxon>Gunneridae</taxon>
        <taxon>Pentapetalae</taxon>
        <taxon>rosids</taxon>
        <taxon>malvids</taxon>
        <taxon>Brassicales</taxon>
        <taxon>Brassicaceae</taxon>
        <taxon>Brassiceae</taxon>
        <taxon>Brassica</taxon>
    </lineage>
</organism>
<proteinExistence type="predicted"/>
<gene>
    <name evidence="2" type="ORF">Bca52824_033163</name>
</gene>
<comment type="caution">
    <text evidence="2">The sequence shown here is derived from an EMBL/GenBank/DDBJ whole genome shotgun (WGS) entry which is preliminary data.</text>
</comment>
<dbReference type="EMBL" id="JAAMPC010000007">
    <property type="protein sequence ID" value="KAG2304512.1"/>
    <property type="molecule type" value="Genomic_DNA"/>
</dbReference>
<keyword evidence="3" id="KW-1185">Reference proteome</keyword>
<evidence type="ECO:0000313" key="3">
    <source>
        <dbReference type="Proteomes" id="UP000886595"/>
    </source>
</evidence>
<name>A0A8X7SEH6_BRACI</name>
<accession>A0A8X7SEH6</accession>
<reference evidence="2 3" key="1">
    <citation type="submission" date="2020-02" db="EMBL/GenBank/DDBJ databases">
        <authorList>
            <person name="Ma Q."/>
            <person name="Huang Y."/>
            <person name="Song X."/>
            <person name="Pei D."/>
        </authorList>
    </citation>
    <scope>NUCLEOTIDE SEQUENCE [LARGE SCALE GENOMIC DNA]</scope>
    <source>
        <strain evidence="2">Sxm20200214</strain>
        <tissue evidence="2">Leaf</tissue>
    </source>
</reference>
<protein>
    <submittedName>
        <fullName evidence="2">Uncharacterized protein</fullName>
    </submittedName>
</protein>
<dbReference type="AlphaFoldDB" id="A0A8X7SEH6"/>
<evidence type="ECO:0000313" key="2">
    <source>
        <dbReference type="EMBL" id="KAG2304512.1"/>
    </source>
</evidence>